<dbReference type="EMBL" id="MZGV01000065">
    <property type="protein sequence ID" value="OPJ58045.1"/>
    <property type="molecule type" value="Genomic_DNA"/>
</dbReference>
<keyword evidence="2" id="KW-1185">Reference proteome</keyword>
<gene>
    <name evidence="1" type="ORF">CLORY_37870</name>
</gene>
<dbReference type="SUPFAM" id="SSF51735">
    <property type="entry name" value="NAD(P)-binding Rossmann-fold domains"/>
    <property type="match status" value="1"/>
</dbReference>
<comment type="caution">
    <text evidence="1">The sequence shown here is derived from an EMBL/GenBank/DDBJ whole genome shotgun (WGS) entry which is preliminary data.</text>
</comment>
<dbReference type="Proteomes" id="UP000190080">
    <property type="component" value="Unassembled WGS sequence"/>
</dbReference>
<organism evidence="1 2">
    <name type="scientific">Clostridium oryzae</name>
    <dbReference type="NCBI Taxonomy" id="1450648"/>
    <lineage>
        <taxon>Bacteria</taxon>
        <taxon>Bacillati</taxon>
        <taxon>Bacillota</taxon>
        <taxon>Clostridia</taxon>
        <taxon>Eubacteriales</taxon>
        <taxon>Clostridiaceae</taxon>
        <taxon>Clostridium</taxon>
    </lineage>
</organism>
<evidence type="ECO:0000313" key="1">
    <source>
        <dbReference type="EMBL" id="OPJ58045.1"/>
    </source>
</evidence>
<accession>A0A1V4IEG7</accession>
<name>A0A1V4IEG7_9CLOT</name>
<dbReference type="InterPro" id="IPR036291">
    <property type="entry name" value="NAD(P)-bd_dom_sf"/>
</dbReference>
<evidence type="ECO:0008006" key="3">
    <source>
        <dbReference type="Google" id="ProtNLM"/>
    </source>
</evidence>
<sequence>MNISVLGCGRWGTFLAWYANKIGHNVNNL</sequence>
<reference evidence="1 2" key="1">
    <citation type="submission" date="2017-03" db="EMBL/GenBank/DDBJ databases">
        <title>Genome sequence of Clostridium oryzae DSM 28571.</title>
        <authorList>
            <person name="Poehlein A."/>
            <person name="Daniel R."/>
        </authorList>
    </citation>
    <scope>NUCLEOTIDE SEQUENCE [LARGE SCALE GENOMIC DNA]</scope>
    <source>
        <strain evidence="1 2">DSM 28571</strain>
    </source>
</reference>
<dbReference type="AlphaFoldDB" id="A0A1V4IEG7"/>
<proteinExistence type="predicted"/>
<protein>
    <recommendedName>
        <fullName evidence="3">Glycerol-3-phosphate dehydrogenase</fullName>
    </recommendedName>
</protein>
<evidence type="ECO:0000313" key="2">
    <source>
        <dbReference type="Proteomes" id="UP000190080"/>
    </source>
</evidence>